<dbReference type="PANTHER" id="PTHR24198:SF165">
    <property type="entry name" value="ANKYRIN REPEAT-CONTAINING PROTEIN-RELATED"/>
    <property type="match status" value="1"/>
</dbReference>
<organism evidence="4 5">
    <name type="scientific">Trichogramma brassicae</name>
    <dbReference type="NCBI Taxonomy" id="86971"/>
    <lineage>
        <taxon>Eukaryota</taxon>
        <taxon>Metazoa</taxon>
        <taxon>Ecdysozoa</taxon>
        <taxon>Arthropoda</taxon>
        <taxon>Hexapoda</taxon>
        <taxon>Insecta</taxon>
        <taxon>Pterygota</taxon>
        <taxon>Neoptera</taxon>
        <taxon>Endopterygota</taxon>
        <taxon>Hymenoptera</taxon>
        <taxon>Apocrita</taxon>
        <taxon>Proctotrupomorpha</taxon>
        <taxon>Chalcidoidea</taxon>
        <taxon>Trichogrammatidae</taxon>
        <taxon>Trichogramma</taxon>
    </lineage>
</organism>
<dbReference type="Gene3D" id="1.25.40.20">
    <property type="entry name" value="Ankyrin repeat-containing domain"/>
    <property type="match status" value="1"/>
</dbReference>
<dbReference type="Pfam" id="PF12796">
    <property type="entry name" value="Ank_2"/>
    <property type="match status" value="1"/>
</dbReference>
<keyword evidence="1" id="KW-0677">Repeat</keyword>
<keyword evidence="5" id="KW-1185">Reference proteome</keyword>
<dbReference type="SMART" id="SM00248">
    <property type="entry name" value="ANK"/>
    <property type="match status" value="2"/>
</dbReference>
<dbReference type="PROSITE" id="PS50088">
    <property type="entry name" value="ANK_REPEAT"/>
    <property type="match status" value="1"/>
</dbReference>
<dbReference type="PROSITE" id="PS50297">
    <property type="entry name" value="ANK_REP_REGION"/>
    <property type="match status" value="1"/>
</dbReference>
<dbReference type="PANTHER" id="PTHR24198">
    <property type="entry name" value="ANKYRIN REPEAT AND PROTEIN KINASE DOMAIN-CONTAINING PROTEIN"/>
    <property type="match status" value="1"/>
</dbReference>
<dbReference type="AlphaFoldDB" id="A0A6H5IR48"/>
<accession>A0A6H5IR48</accession>
<name>A0A6H5IR48_9HYME</name>
<dbReference type="EMBL" id="CADCXV010000981">
    <property type="protein sequence ID" value="CAB0039784.1"/>
    <property type="molecule type" value="Genomic_DNA"/>
</dbReference>
<evidence type="ECO:0000313" key="5">
    <source>
        <dbReference type="Proteomes" id="UP000479190"/>
    </source>
</evidence>
<gene>
    <name evidence="4" type="ORF">TBRA_LOCUS11522</name>
</gene>
<proteinExistence type="predicted"/>
<dbReference type="InterPro" id="IPR002110">
    <property type="entry name" value="Ankyrin_rpt"/>
</dbReference>
<sequence>MREEVNWENEDKWREFLCQLEDLISDWKGQLADLREIFQPYDIDWLLAETVKKFDNKSCCWSCNSNLVEFVIDTGYRDEPDVDEDGKPLLRRVTAVHHAARKQLYDWVWCWRFTYLFKVYDRFDVNYTDDSGLTHFHFACMSDCDDVAKEFLELGQDSNLVWQETGDSPLHLALKHRQGNIVGLLLRSGADLSLTRTEILFCNWPRSTGTRRWLNCCREEARPEFGQQGWRDSSALGPEASAQ</sequence>
<evidence type="ECO:0000256" key="1">
    <source>
        <dbReference type="ARBA" id="ARBA00022737"/>
    </source>
</evidence>
<dbReference type="Proteomes" id="UP000479190">
    <property type="component" value="Unassembled WGS sequence"/>
</dbReference>
<feature type="repeat" description="ANK" evidence="3">
    <location>
        <begin position="165"/>
        <end position="197"/>
    </location>
</feature>
<evidence type="ECO:0000256" key="3">
    <source>
        <dbReference type="PROSITE-ProRule" id="PRU00023"/>
    </source>
</evidence>
<dbReference type="OrthoDB" id="1711136at2759"/>
<protein>
    <submittedName>
        <fullName evidence="4">Uncharacterized protein</fullName>
    </submittedName>
</protein>
<dbReference type="SUPFAM" id="SSF48403">
    <property type="entry name" value="Ankyrin repeat"/>
    <property type="match status" value="1"/>
</dbReference>
<evidence type="ECO:0000256" key="2">
    <source>
        <dbReference type="ARBA" id="ARBA00023043"/>
    </source>
</evidence>
<dbReference type="InterPro" id="IPR036770">
    <property type="entry name" value="Ankyrin_rpt-contain_sf"/>
</dbReference>
<reference evidence="4 5" key="1">
    <citation type="submission" date="2020-02" db="EMBL/GenBank/DDBJ databases">
        <authorList>
            <person name="Ferguson B K."/>
        </authorList>
    </citation>
    <scope>NUCLEOTIDE SEQUENCE [LARGE SCALE GENOMIC DNA]</scope>
</reference>
<keyword evidence="2 3" id="KW-0040">ANK repeat</keyword>
<evidence type="ECO:0000313" key="4">
    <source>
        <dbReference type="EMBL" id="CAB0039784.1"/>
    </source>
</evidence>